<dbReference type="PATRIC" id="fig|1122207.3.peg.1154"/>
<dbReference type="RefSeq" id="WP_036159998.1">
    <property type="nucleotide sequence ID" value="NZ_JAMB01000003.1"/>
</dbReference>
<reference evidence="7 8" key="1">
    <citation type="submission" date="2014-01" db="EMBL/GenBank/DDBJ databases">
        <title>Marinomonas ushuaiensis DSM 15871 Genome Sequencing.</title>
        <authorList>
            <person name="Lai Q."/>
            <person name="Shao Z.S."/>
        </authorList>
    </citation>
    <scope>NUCLEOTIDE SEQUENCE [LARGE SCALE GENOMIC DNA]</scope>
    <source>
        <strain evidence="7 8">DSM 15871</strain>
    </source>
</reference>
<dbReference type="GO" id="GO:0052621">
    <property type="term" value="F:diguanylate cyclase activity"/>
    <property type="evidence" value="ECO:0007669"/>
    <property type="project" value="UniProtKB-EC"/>
</dbReference>
<organism evidence="7 8">
    <name type="scientific">Marinomonas ushuaiensis DSM 15871</name>
    <dbReference type="NCBI Taxonomy" id="1122207"/>
    <lineage>
        <taxon>Bacteria</taxon>
        <taxon>Pseudomonadati</taxon>
        <taxon>Pseudomonadota</taxon>
        <taxon>Gammaproteobacteria</taxon>
        <taxon>Oceanospirillales</taxon>
        <taxon>Oceanospirillaceae</taxon>
        <taxon>Marinomonas</taxon>
    </lineage>
</organism>
<evidence type="ECO:0000259" key="5">
    <source>
        <dbReference type="PROSITE" id="PS50110"/>
    </source>
</evidence>
<evidence type="ECO:0000256" key="4">
    <source>
        <dbReference type="PROSITE-ProRule" id="PRU00169"/>
    </source>
</evidence>
<dbReference type="PANTHER" id="PTHR45138">
    <property type="entry name" value="REGULATORY COMPONENTS OF SENSORY TRANSDUCTION SYSTEM"/>
    <property type="match status" value="1"/>
</dbReference>
<dbReference type="Pfam" id="PF00990">
    <property type="entry name" value="GGDEF"/>
    <property type="match status" value="1"/>
</dbReference>
<keyword evidence="8" id="KW-1185">Reference proteome</keyword>
<dbReference type="GO" id="GO:0000160">
    <property type="term" value="P:phosphorelay signal transduction system"/>
    <property type="evidence" value="ECO:0007669"/>
    <property type="project" value="InterPro"/>
</dbReference>
<evidence type="ECO:0000256" key="3">
    <source>
        <dbReference type="ARBA" id="ARBA00034247"/>
    </source>
</evidence>
<evidence type="ECO:0000313" key="8">
    <source>
        <dbReference type="Proteomes" id="UP000054058"/>
    </source>
</evidence>
<dbReference type="InterPro" id="IPR011006">
    <property type="entry name" value="CheY-like_superfamily"/>
</dbReference>
<dbReference type="OrthoDB" id="9812260at2"/>
<dbReference type="PANTHER" id="PTHR45138:SF9">
    <property type="entry name" value="DIGUANYLATE CYCLASE DGCM-RELATED"/>
    <property type="match status" value="1"/>
</dbReference>
<name>X7E6A8_9GAMM</name>
<gene>
    <name evidence="7" type="ORF">MUS1_10050</name>
</gene>
<dbReference type="PROSITE" id="PS50110">
    <property type="entry name" value="RESPONSE_REGULATORY"/>
    <property type="match status" value="1"/>
</dbReference>
<dbReference type="InterPro" id="IPR000160">
    <property type="entry name" value="GGDEF_dom"/>
</dbReference>
<protein>
    <recommendedName>
        <fullName evidence="2">diguanylate cyclase</fullName>
        <ecNumber evidence="2">2.7.7.65</ecNumber>
    </recommendedName>
</protein>
<dbReference type="InterPro" id="IPR043128">
    <property type="entry name" value="Rev_trsase/Diguanyl_cyclase"/>
</dbReference>
<dbReference type="EC" id="2.7.7.65" evidence="2"/>
<comment type="cofactor">
    <cofactor evidence="1">
        <name>Mg(2+)</name>
        <dbReference type="ChEBI" id="CHEBI:18420"/>
    </cofactor>
</comment>
<comment type="caution">
    <text evidence="7">The sequence shown here is derived from an EMBL/GenBank/DDBJ whole genome shotgun (WGS) entry which is preliminary data.</text>
</comment>
<proteinExistence type="predicted"/>
<dbReference type="SMART" id="SM00448">
    <property type="entry name" value="REC"/>
    <property type="match status" value="1"/>
</dbReference>
<dbReference type="CDD" id="cd01949">
    <property type="entry name" value="GGDEF"/>
    <property type="match status" value="1"/>
</dbReference>
<dbReference type="PROSITE" id="PS50887">
    <property type="entry name" value="GGDEF"/>
    <property type="match status" value="1"/>
</dbReference>
<dbReference type="NCBIfam" id="TIGR00254">
    <property type="entry name" value="GGDEF"/>
    <property type="match status" value="1"/>
</dbReference>
<evidence type="ECO:0000256" key="1">
    <source>
        <dbReference type="ARBA" id="ARBA00001946"/>
    </source>
</evidence>
<sequence>MKVLIVDDTNTDRLLLKLHLTKLGYKVIEANNGQEAIDQFMRHSQDLDLVLMDVQMPQMDGFEAVKAIRKAQADQKQEWIPVIFLSASAEEDDVEDGIMAGGDDYLIKPISQKVLSAKMLAMQRIADMRRRLVESNKVLEELASTDHLTGVANRRAFEVMLEREMTLTRRYGKHIACAIFDLDKFKNVNDTFGHDGGDAVLVDVANRIKSILREGDIIGRLGGEEFGIIVANILDEEVMAIFERYRSVINSHPVVHEGREIPITTSIGVALFTGNKENKETLLKRADDALYEAKATGRNKVIYRS</sequence>
<feature type="domain" description="GGDEF" evidence="6">
    <location>
        <begin position="173"/>
        <end position="305"/>
    </location>
</feature>
<dbReference type="STRING" id="1122207.MUS1_10050"/>
<dbReference type="Pfam" id="PF00072">
    <property type="entry name" value="Response_reg"/>
    <property type="match status" value="1"/>
</dbReference>
<dbReference type="InterPro" id="IPR029787">
    <property type="entry name" value="Nucleotide_cyclase"/>
</dbReference>
<feature type="domain" description="Response regulatory" evidence="5">
    <location>
        <begin position="2"/>
        <end position="123"/>
    </location>
</feature>
<dbReference type="InterPro" id="IPR050469">
    <property type="entry name" value="Diguanylate_Cyclase"/>
</dbReference>
<dbReference type="SUPFAM" id="SSF52172">
    <property type="entry name" value="CheY-like"/>
    <property type="match status" value="1"/>
</dbReference>
<dbReference type="SUPFAM" id="SSF55073">
    <property type="entry name" value="Nucleotide cyclase"/>
    <property type="match status" value="1"/>
</dbReference>
<dbReference type="EMBL" id="JAMB01000003">
    <property type="protein sequence ID" value="ETX11604.1"/>
    <property type="molecule type" value="Genomic_DNA"/>
</dbReference>
<evidence type="ECO:0000259" key="6">
    <source>
        <dbReference type="PROSITE" id="PS50887"/>
    </source>
</evidence>
<accession>X7E6A8</accession>
<evidence type="ECO:0000256" key="2">
    <source>
        <dbReference type="ARBA" id="ARBA00012528"/>
    </source>
</evidence>
<dbReference type="InterPro" id="IPR001789">
    <property type="entry name" value="Sig_transdc_resp-reg_receiver"/>
</dbReference>
<evidence type="ECO:0000313" key="7">
    <source>
        <dbReference type="EMBL" id="ETX11604.1"/>
    </source>
</evidence>
<feature type="modified residue" description="4-aspartylphosphate" evidence="4">
    <location>
        <position position="53"/>
    </location>
</feature>
<dbReference type="AlphaFoldDB" id="X7E6A8"/>
<dbReference type="Proteomes" id="UP000054058">
    <property type="component" value="Unassembled WGS sequence"/>
</dbReference>
<dbReference type="FunFam" id="3.30.70.270:FF:000001">
    <property type="entry name" value="Diguanylate cyclase domain protein"/>
    <property type="match status" value="1"/>
</dbReference>
<dbReference type="eggNOG" id="COG3706">
    <property type="taxonomic scope" value="Bacteria"/>
</dbReference>
<dbReference type="Gene3D" id="3.30.70.270">
    <property type="match status" value="1"/>
</dbReference>
<comment type="catalytic activity">
    <reaction evidence="3">
        <text>2 GTP = 3',3'-c-di-GMP + 2 diphosphate</text>
        <dbReference type="Rhea" id="RHEA:24898"/>
        <dbReference type="ChEBI" id="CHEBI:33019"/>
        <dbReference type="ChEBI" id="CHEBI:37565"/>
        <dbReference type="ChEBI" id="CHEBI:58805"/>
        <dbReference type="EC" id="2.7.7.65"/>
    </reaction>
</comment>
<keyword evidence="4" id="KW-0597">Phosphoprotein</keyword>
<dbReference type="Gene3D" id="3.40.50.2300">
    <property type="match status" value="1"/>
</dbReference>
<dbReference type="SMART" id="SM00267">
    <property type="entry name" value="GGDEF"/>
    <property type="match status" value="1"/>
</dbReference>
<dbReference type="CDD" id="cd17546">
    <property type="entry name" value="REC_hyHK_CKI1_RcsC-like"/>
    <property type="match status" value="1"/>
</dbReference>